<reference evidence="1" key="1">
    <citation type="submission" date="2020-11" db="EMBL/GenBank/DDBJ databases">
        <authorList>
            <consortium name="DOE Joint Genome Institute"/>
            <person name="Ahrendt S."/>
            <person name="Riley R."/>
            <person name="Andreopoulos W."/>
            <person name="Labutti K."/>
            <person name="Pangilinan J."/>
            <person name="Ruiz-Duenas F.J."/>
            <person name="Barrasa J.M."/>
            <person name="Sanchez-Garcia M."/>
            <person name="Camarero S."/>
            <person name="Miyauchi S."/>
            <person name="Serrano A."/>
            <person name="Linde D."/>
            <person name="Babiker R."/>
            <person name="Drula E."/>
            <person name="Ayuso-Fernandez I."/>
            <person name="Pacheco R."/>
            <person name="Padilla G."/>
            <person name="Ferreira P."/>
            <person name="Barriuso J."/>
            <person name="Kellner H."/>
            <person name="Castanera R."/>
            <person name="Alfaro M."/>
            <person name="Ramirez L."/>
            <person name="Pisabarro A.G."/>
            <person name="Kuo A."/>
            <person name="Tritt A."/>
            <person name="Lipzen A."/>
            <person name="He G."/>
            <person name="Yan M."/>
            <person name="Ng V."/>
            <person name="Cullen D."/>
            <person name="Martin F."/>
            <person name="Rosso M.-N."/>
            <person name="Henrissat B."/>
            <person name="Hibbett D."/>
            <person name="Martinez A.T."/>
            <person name="Grigoriev I.V."/>
        </authorList>
    </citation>
    <scope>NUCLEOTIDE SEQUENCE</scope>
    <source>
        <strain evidence="1">MF-IS2</strain>
    </source>
</reference>
<name>A0A9P5X0C4_9AGAR</name>
<dbReference type="EMBL" id="MU152044">
    <property type="protein sequence ID" value="KAF9441131.1"/>
    <property type="molecule type" value="Genomic_DNA"/>
</dbReference>
<evidence type="ECO:0000313" key="2">
    <source>
        <dbReference type="Proteomes" id="UP000807342"/>
    </source>
</evidence>
<dbReference type="Proteomes" id="UP000807342">
    <property type="component" value="Unassembled WGS sequence"/>
</dbReference>
<organism evidence="1 2">
    <name type="scientific">Macrolepiota fuliginosa MF-IS2</name>
    <dbReference type="NCBI Taxonomy" id="1400762"/>
    <lineage>
        <taxon>Eukaryota</taxon>
        <taxon>Fungi</taxon>
        <taxon>Dikarya</taxon>
        <taxon>Basidiomycota</taxon>
        <taxon>Agaricomycotina</taxon>
        <taxon>Agaricomycetes</taxon>
        <taxon>Agaricomycetidae</taxon>
        <taxon>Agaricales</taxon>
        <taxon>Agaricineae</taxon>
        <taxon>Agaricaceae</taxon>
        <taxon>Macrolepiota</taxon>
    </lineage>
</organism>
<sequence length="115" mass="13059">MYCTAYEDHYKAALDALREHKVVTYATLPSLGVDKARLMNSTIRHAGWQILVELDKPVDARDNLEDVNPLLQFMDLTPPIEVAIWGSKSSERCAVVKPRHHSISDHFYTTFIAGF</sequence>
<keyword evidence="2" id="KW-1185">Reference proteome</keyword>
<evidence type="ECO:0000313" key="1">
    <source>
        <dbReference type="EMBL" id="KAF9441131.1"/>
    </source>
</evidence>
<comment type="caution">
    <text evidence="1">The sequence shown here is derived from an EMBL/GenBank/DDBJ whole genome shotgun (WGS) entry which is preliminary data.</text>
</comment>
<dbReference type="AlphaFoldDB" id="A0A9P5X0C4"/>
<proteinExistence type="predicted"/>
<protein>
    <submittedName>
        <fullName evidence="1">Uncharacterized protein</fullName>
    </submittedName>
</protein>
<accession>A0A9P5X0C4</accession>
<gene>
    <name evidence="1" type="ORF">P691DRAFT_813567</name>
</gene>